<dbReference type="RefSeq" id="WP_004948415.1">
    <property type="nucleotide sequence ID" value="NZ_KB849643.1"/>
</dbReference>
<proteinExistence type="predicted"/>
<sequence length="75" mass="8729">MTDKVVFNGPLELKDNSQARVAYDLMVLIANKEIGHVMSQNKDFADQQKSRDYWLKLYSECHNVAKGYEYTPKED</sequence>
<comment type="caution">
    <text evidence="1">The sequence shown here is derived from an EMBL/GenBank/DDBJ whole genome shotgun (WGS) entry which is preliminary data.</text>
</comment>
<gene>
    <name evidence="1" type="ORF">F950_02974</name>
</gene>
<accession>A0ABN0JY26</accession>
<protein>
    <submittedName>
        <fullName evidence="1">Uncharacterized protein</fullName>
    </submittedName>
</protein>
<name>A0ABN0JY26_9GAMM</name>
<organism evidence="1 2">
    <name type="scientific">Acinetobacter soli NIPH 2899</name>
    <dbReference type="NCBI Taxonomy" id="1217677"/>
    <lineage>
        <taxon>Bacteria</taxon>
        <taxon>Pseudomonadati</taxon>
        <taxon>Pseudomonadota</taxon>
        <taxon>Gammaproteobacteria</taxon>
        <taxon>Moraxellales</taxon>
        <taxon>Moraxellaceae</taxon>
        <taxon>Acinetobacter</taxon>
    </lineage>
</organism>
<reference evidence="1 2" key="1">
    <citation type="submission" date="2013-02" db="EMBL/GenBank/DDBJ databases">
        <title>The Genome Sequence of Acinetobacter soli NIPH 2899.</title>
        <authorList>
            <consortium name="The Broad Institute Genome Sequencing Platform"/>
            <consortium name="The Broad Institute Genome Sequencing Center for Infectious Disease"/>
            <person name="Cerqueira G."/>
            <person name="Feldgarden M."/>
            <person name="Courvalin P."/>
            <person name="Perichon B."/>
            <person name="Grillot-Courvalin C."/>
            <person name="Clermont D."/>
            <person name="Rocha E."/>
            <person name="Yoon E.-J."/>
            <person name="Nemec A."/>
            <person name="Walker B."/>
            <person name="Young S.K."/>
            <person name="Zeng Q."/>
            <person name="Gargeya S."/>
            <person name="Fitzgerald M."/>
            <person name="Haas B."/>
            <person name="Abouelleil A."/>
            <person name="Alvarado L."/>
            <person name="Arachchi H.M."/>
            <person name="Berlin A.M."/>
            <person name="Chapman S.B."/>
            <person name="Dewar J."/>
            <person name="Goldberg J."/>
            <person name="Griggs A."/>
            <person name="Gujja S."/>
            <person name="Hansen M."/>
            <person name="Howarth C."/>
            <person name="Imamovic A."/>
            <person name="Larimer J."/>
            <person name="McCowan C."/>
            <person name="Murphy C."/>
            <person name="Neiman D."/>
            <person name="Pearson M."/>
            <person name="Priest M."/>
            <person name="Roberts A."/>
            <person name="Saif S."/>
            <person name="Shea T."/>
            <person name="Sisk P."/>
            <person name="Sykes S."/>
            <person name="Wortman J."/>
            <person name="Nusbaum C."/>
            <person name="Birren B."/>
        </authorList>
    </citation>
    <scope>NUCLEOTIDE SEQUENCE [LARGE SCALE GENOMIC DNA]</scope>
    <source>
        <strain evidence="1 2">NIPH 2899</strain>
    </source>
</reference>
<dbReference type="EMBL" id="APPV01000011">
    <property type="protein sequence ID" value="ENV60411.1"/>
    <property type="molecule type" value="Genomic_DNA"/>
</dbReference>
<dbReference type="Proteomes" id="UP000018433">
    <property type="component" value="Unassembled WGS sequence"/>
</dbReference>
<evidence type="ECO:0000313" key="1">
    <source>
        <dbReference type="EMBL" id="ENV60411.1"/>
    </source>
</evidence>
<keyword evidence="2" id="KW-1185">Reference proteome</keyword>
<evidence type="ECO:0000313" key="2">
    <source>
        <dbReference type="Proteomes" id="UP000018433"/>
    </source>
</evidence>